<name>A0A9W9F9Y6_9EURO</name>
<feature type="compositionally biased region" description="Low complexity" evidence="1">
    <location>
        <begin position="17"/>
        <end position="27"/>
    </location>
</feature>
<reference evidence="2" key="2">
    <citation type="journal article" date="2023" name="IMA Fungus">
        <title>Comparative genomic study of the Penicillium genus elucidates a diverse pangenome and 15 lateral gene transfer events.</title>
        <authorList>
            <person name="Petersen C."/>
            <person name="Sorensen T."/>
            <person name="Nielsen M.R."/>
            <person name="Sondergaard T.E."/>
            <person name="Sorensen J.L."/>
            <person name="Fitzpatrick D.A."/>
            <person name="Frisvad J.C."/>
            <person name="Nielsen K.L."/>
        </authorList>
    </citation>
    <scope>NUCLEOTIDE SEQUENCE</scope>
    <source>
        <strain evidence="2">IBT 34128</strain>
    </source>
</reference>
<proteinExistence type="predicted"/>
<evidence type="ECO:0000256" key="1">
    <source>
        <dbReference type="SAM" id="MobiDB-lite"/>
    </source>
</evidence>
<organism evidence="2 3">
    <name type="scientific">Penicillium alfredii</name>
    <dbReference type="NCBI Taxonomy" id="1506179"/>
    <lineage>
        <taxon>Eukaryota</taxon>
        <taxon>Fungi</taxon>
        <taxon>Dikarya</taxon>
        <taxon>Ascomycota</taxon>
        <taxon>Pezizomycotina</taxon>
        <taxon>Eurotiomycetes</taxon>
        <taxon>Eurotiomycetidae</taxon>
        <taxon>Eurotiales</taxon>
        <taxon>Aspergillaceae</taxon>
        <taxon>Penicillium</taxon>
    </lineage>
</organism>
<gene>
    <name evidence="2" type="ORF">NUU61_005650</name>
</gene>
<accession>A0A9W9F9Y6</accession>
<comment type="caution">
    <text evidence="2">The sequence shown here is derived from an EMBL/GenBank/DDBJ whole genome shotgun (WGS) entry which is preliminary data.</text>
</comment>
<evidence type="ECO:0000313" key="2">
    <source>
        <dbReference type="EMBL" id="KAJ5096294.1"/>
    </source>
</evidence>
<feature type="compositionally biased region" description="Polar residues" evidence="1">
    <location>
        <begin position="1"/>
        <end position="11"/>
    </location>
</feature>
<dbReference type="OrthoDB" id="4469495at2759"/>
<evidence type="ECO:0000313" key="3">
    <source>
        <dbReference type="Proteomes" id="UP001141434"/>
    </source>
</evidence>
<protein>
    <submittedName>
        <fullName evidence="2">Uncharacterized protein</fullName>
    </submittedName>
</protein>
<keyword evidence="3" id="KW-1185">Reference proteome</keyword>
<reference evidence="2" key="1">
    <citation type="submission" date="2022-11" db="EMBL/GenBank/DDBJ databases">
        <authorList>
            <person name="Petersen C."/>
        </authorList>
    </citation>
    <scope>NUCLEOTIDE SEQUENCE</scope>
    <source>
        <strain evidence="2">IBT 34128</strain>
    </source>
</reference>
<dbReference type="EMBL" id="JAPMSZ010000007">
    <property type="protein sequence ID" value="KAJ5096294.1"/>
    <property type="molecule type" value="Genomic_DNA"/>
</dbReference>
<dbReference type="RefSeq" id="XP_056511845.1">
    <property type="nucleotide sequence ID" value="XM_056656232.1"/>
</dbReference>
<dbReference type="GeneID" id="81395400"/>
<dbReference type="AlphaFoldDB" id="A0A9W9F9Y6"/>
<dbReference type="Proteomes" id="UP001141434">
    <property type="component" value="Unassembled WGS sequence"/>
</dbReference>
<feature type="region of interest" description="Disordered" evidence="1">
    <location>
        <begin position="1"/>
        <end position="37"/>
    </location>
</feature>
<sequence length="550" mass="60186">MATRTPAQSIPETGLKPVSAVSSAAPAFPTQDDSTTRVESNHGLVVTNQQTPVFGCPSNFTSVLVSRTLGSTGWRENNNSSSGLLDSREDCIAGVPLTSFPAPRDASSDLKSLPNTAQSGFAQVALGKPLSKLEPDQIFNFQALSAPRPSPDRVDQNPENYPEPSSLGSLVVGQLTASQVLFYFGVLSIMARLNPQYHFKYGGRDGRNIGARLTLYGHTILVQPTAETVLEAKVAACRGALEGLREFNPQWLVAPQPMDRPTSPDWNWVQMLYVVNDGLFRTARGCINLSEGRNTVAHMTLYQLLVGQIGPNVSILPPDPSSSPMEEGELRPHKGEQYGMIQGSGLGHQEDGTLDQPVCSAKAKTSNPLPKQLPIRSRRGRKASSKAQYFAPNGNANLIPLANSRLASIKEPVQKKEGPLEMLKAIQKALTQMPRQASYMRVLEKICDVLNANCPTIRREKNISDTSGNSYVVLARFDNRNPYLNRASPIWLAEVSNPDPDLAHGIGVKKLILWLLKMVKEDSGVTKKAYNRELAFLKKLEAEVENRLRR</sequence>